<protein>
    <submittedName>
        <fullName evidence="1">Uncharacterized protein</fullName>
    </submittedName>
</protein>
<evidence type="ECO:0000313" key="1">
    <source>
        <dbReference type="EMBL" id="KAH3676624.1"/>
    </source>
</evidence>
<dbReference type="AlphaFoldDB" id="A0A9P8TF85"/>
<name>A0A9P8TF85_9ASCO</name>
<keyword evidence="2" id="KW-1185">Reference proteome</keyword>
<comment type="caution">
    <text evidence="1">The sequence shown here is derived from an EMBL/GenBank/DDBJ whole genome shotgun (WGS) entry which is preliminary data.</text>
</comment>
<reference evidence="1" key="2">
    <citation type="submission" date="2021-01" db="EMBL/GenBank/DDBJ databases">
        <authorList>
            <person name="Schikora-Tamarit M.A."/>
        </authorList>
    </citation>
    <scope>NUCLEOTIDE SEQUENCE</scope>
    <source>
        <strain evidence="1">NCAIM Y.01608</strain>
    </source>
</reference>
<dbReference type="Proteomes" id="UP000788993">
    <property type="component" value="Unassembled WGS sequence"/>
</dbReference>
<sequence length="232" mass="26715">MTEIEVRFLLKLSPAVQTRIKRSSFTVYENGSTIRASSSCDGLILVRTSKTYCSGNKFNACNLIVSLFPYSDTVIVGHRHHELTRVTDGKVPNLRVVRSQLLDIFKFDAVPVLHHSVLGATEKVFGFWYKLDFHDCILMPENRLVTVSKVQSPNPYVFICGRRDYQFRVKRDINRKHRKLVSVQAEEKLERVEEEDLDGVIQQSNSQVFGIWRNLNTKHIVAHLQRSSVIQL</sequence>
<dbReference type="EMBL" id="JAEUBD010000146">
    <property type="protein sequence ID" value="KAH3676624.1"/>
    <property type="molecule type" value="Genomic_DNA"/>
</dbReference>
<organism evidence="1 2">
    <name type="scientific">Ogataea polymorpha</name>
    <dbReference type="NCBI Taxonomy" id="460523"/>
    <lineage>
        <taxon>Eukaryota</taxon>
        <taxon>Fungi</taxon>
        <taxon>Dikarya</taxon>
        <taxon>Ascomycota</taxon>
        <taxon>Saccharomycotina</taxon>
        <taxon>Pichiomycetes</taxon>
        <taxon>Pichiales</taxon>
        <taxon>Pichiaceae</taxon>
        <taxon>Ogataea</taxon>
    </lineage>
</organism>
<accession>A0A9P8TF85</accession>
<evidence type="ECO:0000313" key="2">
    <source>
        <dbReference type="Proteomes" id="UP000788993"/>
    </source>
</evidence>
<gene>
    <name evidence="1" type="ORF">OGATHE_001113</name>
</gene>
<proteinExistence type="predicted"/>
<reference evidence="1" key="1">
    <citation type="journal article" date="2021" name="Open Biol.">
        <title>Shared evolutionary footprints suggest mitochondrial oxidative damage underlies multiple complex I losses in fungi.</title>
        <authorList>
            <person name="Schikora-Tamarit M.A."/>
            <person name="Marcet-Houben M."/>
            <person name="Nosek J."/>
            <person name="Gabaldon T."/>
        </authorList>
    </citation>
    <scope>NUCLEOTIDE SEQUENCE</scope>
    <source>
        <strain evidence="1">NCAIM Y.01608</strain>
    </source>
</reference>